<organism evidence="2 3">
    <name type="scientific">Botryobasidium botryosum (strain FD-172 SS1)</name>
    <dbReference type="NCBI Taxonomy" id="930990"/>
    <lineage>
        <taxon>Eukaryota</taxon>
        <taxon>Fungi</taxon>
        <taxon>Dikarya</taxon>
        <taxon>Basidiomycota</taxon>
        <taxon>Agaricomycotina</taxon>
        <taxon>Agaricomycetes</taxon>
        <taxon>Cantharellales</taxon>
        <taxon>Botryobasidiaceae</taxon>
        <taxon>Botryobasidium</taxon>
    </lineage>
</organism>
<keyword evidence="1" id="KW-1133">Transmembrane helix</keyword>
<keyword evidence="1" id="KW-0472">Membrane</keyword>
<accession>A0A067NCN0</accession>
<dbReference type="PANTHER" id="PTHR12459">
    <property type="entry name" value="TRANSMEMBRANE PROTEIN 135-RELATED"/>
    <property type="match status" value="1"/>
</dbReference>
<gene>
    <name evidence="2" type="ORF">BOTBODRAFT_25987</name>
</gene>
<evidence type="ECO:0000256" key="1">
    <source>
        <dbReference type="SAM" id="Phobius"/>
    </source>
</evidence>
<evidence type="ECO:0000313" key="2">
    <source>
        <dbReference type="EMBL" id="KDQ21551.1"/>
    </source>
</evidence>
<dbReference type="STRING" id="930990.A0A067NCN0"/>
<dbReference type="AlphaFoldDB" id="A0A067NCN0"/>
<dbReference type="HOGENOM" id="CLU_811802_0_0_1"/>
<dbReference type="EMBL" id="KL198016">
    <property type="protein sequence ID" value="KDQ21551.1"/>
    <property type="molecule type" value="Genomic_DNA"/>
</dbReference>
<dbReference type="InParanoid" id="A0A067NCN0"/>
<dbReference type="OrthoDB" id="3247964at2759"/>
<name>A0A067NCN0_BOTB1</name>
<feature type="transmembrane region" description="Helical" evidence="1">
    <location>
        <begin position="30"/>
        <end position="51"/>
    </location>
</feature>
<dbReference type="InterPro" id="IPR026749">
    <property type="entry name" value="Tmem135"/>
</dbReference>
<dbReference type="Proteomes" id="UP000027195">
    <property type="component" value="Unassembled WGS sequence"/>
</dbReference>
<protein>
    <submittedName>
        <fullName evidence="2">Uncharacterized protein</fullName>
    </submittedName>
</protein>
<keyword evidence="3" id="KW-1185">Reference proteome</keyword>
<dbReference type="PANTHER" id="PTHR12459:SF19">
    <property type="entry name" value="TRANSMEMBRANE PROTEIN 135 N-TERMINAL DOMAIN-CONTAINING PROTEIN"/>
    <property type="match status" value="1"/>
</dbReference>
<keyword evidence="1" id="KW-0812">Transmembrane</keyword>
<proteinExistence type="predicted"/>
<reference evidence="3" key="1">
    <citation type="journal article" date="2014" name="Proc. Natl. Acad. Sci. U.S.A.">
        <title>Extensive sampling of basidiomycete genomes demonstrates inadequacy of the white-rot/brown-rot paradigm for wood decay fungi.</title>
        <authorList>
            <person name="Riley R."/>
            <person name="Salamov A.A."/>
            <person name="Brown D.W."/>
            <person name="Nagy L.G."/>
            <person name="Floudas D."/>
            <person name="Held B.W."/>
            <person name="Levasseur A."/>
            <person name="Lombard V."/>
            <person name="Morin E."/>
            <person name="Otillar R."/>
            <person name="Lindquist E.A."/>
            <person name="Sun H."/>
            <person name="LaButti K.M."/>
            <person name="Schmutz J."/>
            <person name="Jabbour D."/>
            <person name="Luo H."/>
            <person name="Baker S.E."/>
            <person name="Pisabarro A.G."/>
            <person name="Walton J.D."/>
            <person name="Blanchette R.A."/>
            <person name="Henrissat B."/>
            <person name="Martin F."/>
            <person name="Cullen D."/>
            <person name="Hibbett D.S."/>
            <person name="Grigoriev I.V."/>
        </authorList>
    </citation>
    <scope>NUCLEOTIDE SEQUENCE [LARGE SCALE GENOMIC DNA]</scope>
    <source>
        <strain evidence="3">FD-172 SS1</strain>
    </source>
</reference>
<evidence type="ECO:0000313" key="3">
    <source>
        <dbReference type="Proteomes" id="UP000027195"/>
    </source>
</evidence>
<sequence length="356" mass="39680">MRVSGQVEAAVLIKLALVLRILSKSKYKNLRLALFPTLLPLIYRYIFRLLAAYRNVLPSSISLPWDLKLRVNPRVVSALLSSPLLLLLPPGLRVQLAAFSATSAAAAIISKPSSDPASSQSRRKSRDWRDFLPPPWLVYVSANACLLWICLFEEHAFPQGFGNALLHYSQWYNPDHPDGTKIYGIIRAGDYLVNPFSTLPHKYALCQAMHPHEPSCVANHVKALIYELASATTWLGPLGALTTIAFKRRKLLSDPGLTLAQWAESTLRNSAVVAGSINASWGMTCVLQRLLPPNKFTRSRWLLNGFFGSMWIFLVPSARMFDLAAYIARLAMLSTWKVYKSRGGKSLKSGFPFVIP</sequence>